<name>A0A2S7SXT7_9BACT</name>
<sequence length="302" mass="32489">MIGYNALPDTGTAYPALFSTYGIGTIDLPGGVTGNLASLSRSINRKTSGEHYQGAYNTSDNCYYTFIDSGSHPRLCKITSSGVVSIYQCITDSVVFESLVYNAVTNKLLALNHGLADTLVEITTSGSSFSYTPIAQLANEEVRYSSATVDQTTGTLYVAANFYTPSCYRVLKIAPGAATFSMVDSQSSQLLDAIEYSNTDHMLYAFRHLLNPAQTLLYFVRIDPAGGSSTVSTSPITIGRYFSSTFDQCNNRYIASNQKYTVTGSSITWSSDSSAVLQIDPSGSLVQTNYLSGLFLGIAVKP</sequence>
<dbReference type="EMBL" id="PPSL01000002">
    <property type="protein sequence ID" value="PQJ11441.1"/>
    <property type="molecule type" value="Genomic_DNA"/>
</dbReference>
<accession>A0A2S7SXT7</accession>
<evidence type="ECO:0000313" key="2">
    <source>
        <dbReference type="Proteomes" id="UP000239872"/>
    </source>
</evidence>
<proteinExistence type="predicted"/>
<evidence type="ECO:0000313" key="1">
    <source>
        <dbReference type="EMBL" id="PQJ11441.1"/>
    </source>
</evidence>
<protein>
    <submittedName>
        <fullName evidence="1">Uncharacterized protein</fullName>
    </submittedName>
</protein>
<dbReference type="AlphaFoldDB" id="A0A2S7SXT7"/>
<gene>
    <name evidence="1" type="ORF">CJD36_006465</name>
</gene>
<organism evidence="1 2">
    <name type="scientific">Flavipsychrobacter stenotrophus</name>
    <dbReference type="NCBI Taxonomy" id="2077091"/>
    <lineage>
        <taxon>Bacteria</taxon>
        <taxon>Pseudomonadati</taxon>
        <taxon>Bacteroidota</taxon>
        <taxon>Chitinophagia</taxon>
        <taxon>Chitinophagales</taxon>
        <taxon>Chitinophagaceae</taxon>
        <taxon>Flavipsychrobacter</taxon>
    </lineage>
</organism>
<reference evidence="1 2" key="1">
    <citation type="submission" date="2018-01" db="EMBL/GenBank/DDBJ databases">
        <title>A novel member of the phylum Bacteroidetes isolated from glacier ice.</title>
        <authorList>
            <person name="Liu Q."/>
            <person name="Xin Y.-H."/>
        </authorList>
    </citation>
    <scope>NUCLEOTIDE SEQUENCE [LARGE SCALE GENOMIC DNA]</scope>
    <source>
        <strain evidence="1 2">RB1R16</strain>
    </source>
</reference>
<keyword evidence="2" id="KW-1185">Reference proteome</keyword>
<comment type="caution">
    <text evidence="1">The sequence shown here is derived from an EMBL/GenBank/DDBJ whole genome shotgun (WGS) entry which is preliminary data.</text>
</comment>
<dbReference type="Proteomes" id="UP000239872">
    <property type="component" value="Unassembled WGS sequence"/>
</dbReference>